<dbReference type="CDD" id="cd00158">
    <property type="entry name" value="RHOD"/>
    <property type="match status" value="1"/>
</dbReference>
<proteinExistence type="predicted"/>
<dbReference type="AlphaFoldDB" id="A0AAD8YMA2"/>
<accession>A0AAD8YMA2</accession>
<dbReference type="Pfam" id="PF00581">
    <property type="entry name" value="Rhodanese"/>
    <property type="match status" value="1"/>
</dbReference>
<sequence>MASINTPEEVMAAEQEPGAVFLDVRGEDEVKAESLQSRPYKQAKCSLDDCSELMSKAETLMSDKNAPVIIFCRSGRRAGKAKELLEQKGYKKVLNAGGVKDMSYLSQSS</sequence>
<evidence type="ECO:0000259" key="1">
    <source>
        <dbReference type="PROSITE" id="PS50206"/>
    </source>
</evidence>
<name>A0AAD8YMA2_9STRA</name>
<evidence type="ECO:0000313" key="3">
    <source>
        <dbReference type="Proteomes" id="UP001224775"/>
    </source>
</evidence>
<keyword evidence="3" id="KW-1185">Reference proteome</keyword>
<feature type="domain" description="Rhodanese" evidence="1">
    <location>
        <begin position="15"/>
        <end position="100"/>
    </location>
</feature>
<reference evidence="2" key="1">
    <citation type="submission" date="2023-06" db="EMBL/GenBank/DDBJ databases">
        <title>Survivors Of The Sea: Transcriptome response of Skeletonema marinoi to long-term dormancy.</title>
        <authorList>
            <person name="Pinder M.I.M."/>
            <person name="Kourtchenko O."/>
            <person name="Robertson E.K."/>
            <person name="Larsson T."/>
            <person name="Maumus F."/>
            <person name="Osuna-Cruz C.M."/>
            <person name="Vancaester E."/>
            <person name="Stenow R."/>
            <person name="Vandepoele K."/>
            <person name="Ploug H."/>
            <person name="Bruchert V."/>
            <person name="Godhe A."/>
            <person name="Topel M."/>
        </authorList>
    </citation>
    <scope>NUCLEOTIDE SEQUENCE</scope>
    <source>
        <strain evidence="2">R05AC</strain>
    </source>
</reference>
<dbReference type="InterPro" id="IPR036873">
    <property type="entry name" value="Rhodanese-like_dom_sf"/>
</dbReference>
<dbReference type="InterPro" id="IPR001763">
    <property type="entry name" value="Rhodanese-like_dom"/>
</dbReference>
<dbReference type="SUPFAM" id="SSF52821">
    <property type="entry name" value="Rhodanese/Cell cycle control phosphatase"/>
    <property type="match status" value="1"/>
</dbReference>
<dbReference type="Gene3D" id="3.40.250.10">
    <property type="entry name" value="Rhodanese-like domain"/>
    <property type="match status" value="1"/>
</dbReference>
<dbReference type="SMART" id="SM00450">
    <property type="entry name" value="RHOD"/>
    <property type="match status" value="1"/>
</dbReference>
<gene>
    <name evidence="2" type="ORF">QTG54_001150</name>
</gene>
<dbReference type="PROSITE" id="PS50206">
    <property type="entry name" value="RHODANESE_3"/>
    <property type="match status" value="1"/>
</dbReference>
<evidence type="ECO:0000313" key="2">
    <source>
        <dbReference type="EMBL" id="KAK1749211.1"/>
    </source>
</evidence>
<protein>
    <submittedName>
        <fullName evidence="2">Rhodanese-like domain-containing protein</fullName>
    </submittedName>
</protein>
<dbReference type="Proteomes" id="UP001224775">
    <property type="component" value="Unassembled WGS sequence"/>
</dbReference>
<organism evidence="2 3">
    <name type="scientific">Skeletonema marinoi</name>
    <dbReference type="NCBI Taxonomy" id="267567"/>
    <lineage>
        <taxon>Eukaryota</taxon>
        <taxon>Sar</taxon>
        <taxon>Stramenopiles</taxon>
        <taxon>Ochrophyta</taxon>
        <taxon>Bacillariophyta</taxon>
        <taxon>Coscinodiscophyceae</taxon>
        <taxon>Thalassiosirophycidae</taxon>
        <taxon>Thalassiosirales</taxon>
        <taxon>Skeletonemataceae</taxon>
        <taxon>Skeletonema</taxon>
        <taxon>Skeletonema marinoi-dohrnii complex</taxon>
    </lineage>
</organism>
<comment type="caution">
    <text evidence="2">The sequence shown here is derived from an EMBL/GenBank/DDBJ whole genome shotgun (WGS) entry which is preliminary data.</text>
</comment>
<dbReference type="EMBL" id="JATAAI010000001">
    <property type="protein sequence ID" value="KAK1749211.1"/>
    <property type="molecule type" value="Genomic_DNA"/>
</dbReference>